<dbReference type="SUPFAM" id="SSF50249">
    <property type="entry name" value="Nucleic acid-binding proteins"/>
    <property type="match status" value="2"/>
</dbReference>
<protein>
    <recommendedName>
        <fullName evidence="6">BRCA2 OB1 domain-containing protein</fullName>
    </recommendedName>
</protein>
<feature type="region of interest" description="Disordered" evidence="1">
    <location>
        <begin position="1"/>
        <end position="215"/>
    </location>
</feature>
<proteinExistence type="predicted"/>
<dbReference type="Gene3D" id="2.40.50.140">
    <property type="entry name" value="Nucleic acid-binding proteins"/>
    <property type="match status" value="3"/>
</dbReference>
<dbReference type="Pfam" id="PF09169">
    <property type="entry name" value="BRCA-2_helical"/>
    <property type="match status" value="1"/>
</dbReference>
<organism evidence="4 5">
    <name type="scientific">Tilletia horrida</name>
    <dbReference type="NCBI Taxonomy" id="155126"/>
    <lineage>
        <taxon>Eukaryota</taxon>
        <taxon>Fungi</taxon>
        <taxon>Dikarya</taxon>
        <taxon>Basidiomycota</taxon>
        <taxon>Ustilaginomycotina</taxon>
        <taxon>Exobasidiomycetes</taxon>
        <taxon>Tilletiales</taxon>
        <taxon>Tilletiaceae</taxon>
        <taxon>Tilletia</taxon>
    </lineage>
</organism>
<evidence type="ECO:0000313" key="4">
    <source>
        <dbReference type="EMBL" id="KAK0538936.1"/>
    </source>
</evidence>
<keyword evidence="5" id="KW-1185">Reference proteome</keyword>
<dbReference type="PANTHER" id="PTHR11289">
    <property type="entry name" value="BREAST CANCER TYPE 2 SUSCEPTIBILITY PROTEIN BRCA2"/>
    <property type="match status" value="1"/>
</dbReference>
<name>A0AAN6JMH7_9BASI</name>
<feature type="compositionally biased region" description="Polar residues" evidence="1">
    <location>
        <begin position="48"/>
        <end position="58"/>
    </location>
</feature>
<dbReference type="EMBL" id="JAPDMQ010000038">
    <property type="protein sequence ID" value="KAK0538936.1"/>
    <property type="molecule type" value="Genomic_DNA"/>
</dbReference>
<dbReference type="AlphaFoldDB" id="A0AAN6JMH7"/>
<sequence length="1018" mass="109600">MADAQMEDATRTAAEDVAEPPAKRARLSPSPEPPCSTPAAPSEPPSSLAYTIPTSSEQAVAESLSIAPAAAGSDTEVGVDLPHDEVKTTAEPESQPEPTPASAPPVQPEGRAAREAQEPATEEALGSEAVVEPPQMNRIDEGATPPPATQNSDFDDLDWGWMDKSDELEQTLPLRGTKGKGKAKDSFSSRPPQSHQSTSVAQCASPSTFATSAKQPQIPQQVFFQTASHKKIAVSDNAIKDAMRRFEAWDAEDDSNVVELVAAASSSSDSAPPTARASPSKGIATAASRAGIPSLKVQAGAKPPPPSISVVTPKPARFNSPRPGPSAPPPQPPVQAHTPIPQRFKEPPITPAPTLRRPLLATAAPAQSASGNASRSSSSGNASNASVSPTKAVKLEAQLTPKSQTLGGLRRTARPRFSTPFKKGVRPDNALPGVEQTASPLRPASAGLVASASKVSPHQTSASVVPSSRPIVQPPPRPAYKPVFDLTSPPETRIGLAAAGYVPESVSAAQAEARGAPSEIFVILKHPDLARHYVFDDASMPNQSLGPAAALEMLRSAAGPSSAAYSEECLSLRWVQNHWGLVLWKLAAMVRHKPEDVYRLWTWREMCRQLRYRYEREINRAERSAIKRIQEHDASPASSLVLCVRAVLPGAPFWAQDAQGASTGKAPAETSPYTLELTDGWYRIRASVDPVLGRAIQRKRIKAGVKLAIRGAKLHSGAEGTFVLDALEKSGLSLTGNSTSLARWDARLGFSQTDFAASVRSLTADGGCIACMHVVLTKVHPRGYVDVHGGNTGSTSNARSEAEERDAEERWQNAYEDARASVQADLEARAERWEEVRELVDEWHERLSSFGTIGSADGEREEECEKLINKLLVENSPRQVLKAAADESPPLTSLISRLRSMVASRVEQERGDAAYRAQHRLQELCPPRRTRSFQVVRFRDAVEETGWTPSAKLKRCQRTVQLTVWDAAEVSETVDLVEGGRFVVSNLQPTLKQSWRGADVAADIYLCTRRNTVWRRVS</sequence>
<comment type="caution">
    <text evidence="4">The sequence shown here is derived from an EMBL/GenBank/DDBJ whole genome shotgun (WGS) entry which is preliminary data.</text>
</comment>
<dbReference type="InterPro" id="IPR015187">
    <property type="entry name" value="BRCA2_OB_1"/>
</dbReference>
<feature type="region of interest" description="Disordered" evidence="1">
    <location>
        <begin position="262"/>
        <end position="438"/>
    </location>
</feature>
<feature type="compositionally biased region" description="Low complexity" evidence="1">
    <location>
        <begin position="262"/>
        <end position="280"/>
    </location>
</feature>
<feature type="compositionally biased region" description="Pro residues" evidence="1">
    <location>
        <begin position="30"/>
        <end position="44"/>
    </location>
</feature>
<dbReference type="InterPro" id="IPR015252">
    <property type="entry name" value="BRCA2_hlx"/>
</dbReference>
<accession>A0AAN6JMH7</accession>
<dbReference type="SUPFAM" id="SSF81872">
    <property type="entry name" value="BRCA2 helical domain"/>
    <property type="match status" value="1"/>
</dbReference>
<feature type="compositionally biased region" description="Low complexity" evidence="1">
    <location>
        <begin position="352"/>
        <end position="388"/>
    </location>
</feature>
<feature type="compositionally biased region" description="Pro residues" evidence="1">
    <location>
        <begin position="95"/>
        <end position="107"/>
    </location>
</feature>
<dbReference type="Pfam" id="PF09103">
    <property type="entry name" value="BRCA-2_OB1"/>
    <property type="match status" value="1"/>
</dbReference>
<feature type="domain" description="BRCA2 OB1" evidence="2">
    <location>
        <begin position="624"/>
        <end position="751"/>
    </location>
</feature>
<evidence type="ECO:0000313" key="5">
    <source>
        <dbReference type="Proteomes" id="UP001176521"/>
    </source>
</evidence>
<dbReference type="PANTHER" id="PTHR11289:SF0">
    <property type="entry name" value="BREAST CANCER TYPE 2 SUSCEPTIBILITY PROTEIN"/>
    <property type="match status" value="1"/>
</dbReference>
<feature type="region of interest" description="Disordered" evidence="1">
    <location>
        <begin position="787"/>
        <end position="806"/>
    </location>
</feature>
<dbReference type="InterPro" id="IPR012340">
    <property type="entry name" value="NA-bd_OB-fold"/>
</dbReference>
<evidence type="ECO:0000256" key="1">
    <source>
        <dbReference type="SAM" id="MobiDB-lite"/>
    </source>
</evidence>
<feature type="compositionally biased region" description="Pro residues" evidence="1">
    <location>
        <begin position="322"/>
        <end position="333"/>
    </location>
</feature>
<dbReference type="GO" id="GO:0006355">
    <property type="term" value="P:regulation of DNA-templated transcription"/>
    <property type="evidence" value="ECO:0007669"/>
    <property type="project" value="TreeGrafter"/>
</dbReference>
<gene>
    <name evidence="4" type="ORF">OC842_001133</name>
</gene>
<feature type="compositionally biased region" description="Polar residues" evidence="1">
    <location>
        <begin position="188"/>
        <end position="215"/>
    </location>
</feature>
<dbReference type="InterPro" id="IPR036315">
    <property type="entry name" value="BRCA2_hlx_sf"/>
</dbReference>
<dbReference type="InterPro" id="IPR015525">
    <property type="entry name" value="BRCA2"/>
</dbReference>
<evidence type="ECO:0000259" key="3">
    <source>
        <dbReference type="Pfam" id="PF09169"/>
    </source>
</evidence>
<feature type="compositionally biased region" description="Basic and acidic residues" evidence="1">
    <location>
        <begin position="81"/>
        <end position="90"/>
    </location>
</feature>
<evidence type="ECO:0000259" key="2">
    <source>
        <dbReference type="Pfam" id="PF09103"/>
    </source>
</evidence>
<feature type="domain" description="Breast cancer type 2 susceptibility protein helical" evidence="3">
    <location>
        <begin position="570"/>
        <end position="620"/>
    </location>
</feature>
<dbReference type="GO" id="GO:0000724">
    <property type="term" value="P:double-strand break repair via homologous recombination"/>
    <property type="evidence" value="ECO:0007669"/>
    <property type="project" value="InterPro"/>
</dbReference>
<reference evidence="4" key="1">
    <citation type="journal article" date="2023" name="PhytoFront">
        <title>Draft Genome Resources of Seven Strains of Tilletia horrida, Causal Agent of Kernel Smut of Rice.</title>
        <authorList>
            <person name="Khanal S."/>
            <person name="Antony Babu S."/>
            <person name="Zhou X.G."/>
        </authorList>
    </citation>
    <scope>NUCLEOTIDE SEQUENCE</scope>
    <source>
        <strain evidence="4">TX3</strain>
    </source>
</reference>
<dbReference type="Proteomes" id="UP001176521">
    <property type="component" value="Unassembled WGS sequence"/>
</dbReference>
<evidence type="ECO:0008006" key="6">
    <source>
        <dbReference type="Google" id="ProtNLM"/>
    </source>
</evidence>